<organism evidence="4 5">
    <name type="scientific">Shimazuella alba</name>
    <dbReference type="NCBI Taxonomy" id="2690964"/>
    <lineage>
        <taxon>Bacteria</taxon>
        <taxon>Bacillati</taxon>
        <taxon>Bacillota</taxon>
        <taxon>Bacilli</taxon>
        <taxon>Bacillales</taxon>
        <taxon>Thermoactinomycetaceae</taxon>
        <taxon>Shimazuella</taxon>
    </lineage>
</organism>
<feature type="transmembrane region" description="Helical" evidence="3">
    <location>
        <begin position="417"/>
        <end position="445"/>
    </location>
</feature>
<keyword evidence="5" id="KW-1185">Reference proteome</keyword>
<evidence type="ECO:0000256" key="3">
    <source>
        <dbReference type="SAM" id="Phobius"/>
    </source>
</evidence>
<evidence type="ECO:0000313" key="4">
    <source>
        <dbReference type="EMBL" id="MXQ52188.1"/>
    </source>
</evidence>
<dbReference type="AlphaFoldDB" id="A0A6I4VPA2"/>
<feature type="transmembrane region" description="Helical" evidence="3">
    <location>
        <begin position="294"/>
        <end position="318"/>
    </location>
</feature>
<keyword evidence="2 3" id="KW-0472">Membrane</keyword>
<dbReference type="InterPro" id="IPR004995">
    <property type="entry name" value="Spore_Ger"/>
</dbReference>
<dbReference type="PIRSF" id="PIRSF005690">
    <property type="entry name" value="GerBA"/>
    <property type="match status" value="1"/>
</dbReference>
<dbReference type="PANTHER" id="PTHR22550:SF16">
    <property type="entry name" value="SPORE GERMINATION PROTEIN"/>
    <property type="match status" value="1"/>
</dbReference>
<comment type="caution">
    <text evidence="4">The sequence shown here is derived from an EMBL/GenBank/DDBJ whole genome shotgun (WGS) entry which is preliminary data.</text>
</comment>
<accession>A0A6I4VPA2</accession>
<comment type="similarity">
    <text evidence="1">Belongs to the GerABKA family.</text>
</comment>
<feature type="transmembrane region" description="Helical" evidence="3">
    <location>
        <begin position="386"/>
        <end position="405"/>
    </location>
</feature>
<keyword evidence="3" id="KW-1133">Transmembrane helix</keyword>
<gene>
    <name evidence="4" type="ORF">GSM42_00175</name>
</gene>
<dbReference type="Proteomes" id="UP000430692">
    <property type="component" value="Unassembled WGS sequence"/>
</dbReference>
<dbReference type="GO" id="GO:0016020">
    <property type="term" value="C:membrane"/>
    <property type="evidence" value="ECO:0007669"/>
    <property type="project" value="InterPro"/>
</dbReference>
<dbReference type="PANTHER" id="PTHR22550">
    <property type="entry name" value="SPORE GERMINATION PROTEIN"/>
    <property type="match status" value="1"/>
</dbReference>
<name>A0A6I4VPA2_9BACL</name>
<evidence type="ECO:0000313" key="5">
    <source>
        <dbReference type="Proteomes" id="UP000430692"/>
    </source>
</evidence>
<protein>
    <submittedName>
        <fullName evidence="4">Spore germination protein</fullName>
    </submittedName>
</protein>
<evidence type="ECO:0000256" key="2">
    <source>
        <dbReference type="ARBA" id="ARBA00023136"/>
    </source>
</evidence>
<reference evidence="4 5" key="1">
    <citation type="submission" date="2019-12" db="EMBL/GenBank/DDBJ databases">
        <title>Whole-genome analyses of novel actinobacteria.</title>
        <authorList>
            <person name="Sahin N."/>
            <person name="Saygin H."/>
        </authorList>
    </citation>
    <scope>NUCLEOTIDE SEQUENCE [LARGE SCALE GENOMIC DNA]</scope>
    <source>
        <strain evidence="4 5">KC615</strain>
    </source>
</reference>
<dbReference type="EMBL" id="WUUL01000001">
    <property type="protein sequence ID" value="MXQ52188.1"/>
    <property type="molecule type" value="Genomic_DNA"/>
</dbReference>
<proteinExistence type="inferred from homology"/>
<sequence>METFQQQEDKKNSDELLYTDLQVNLEQLQKRVSNGPDLIVRSFQTKGKENVSLVYYSSLVDKVSVNDHLLRPLMYQLDNTSELLGPNLSIPIGKVTKVFDWNDIEKAIFQGQSVLFIDQTSHALIFCTQGWPQRGIQEPQNESSLKGGHQGFVETLEINLALIRRYVSDDNLVIKEHSIGDRAESKILILYIDDVVNPVFVQEITARIQKVNKDAVLDLGELEEMIEDNPYTIFPQFLISERPDSVASNLLQGRVVLLMDHSPNALVAPMTLTAFFQSQDDYSSRWIVATFLRLLRLLSFFISMSLPALYISIISFHYELIPLDLMLSVGESRSKVPFPPILEAILMEIAIEMLREAGLRLPNPIGQTVGVVGGIVIGEAAVQAGIVSNIMVIVVSVTAIAGFIIPNYDMSNAVRLVRFPMMIISSLFGIVGLSVGLMVLFAHLISLKSLGVPFSSSFAPIHLSDWKDNFIRTPLKAMKKRPFSLKAQQSRRQGKED</sequence>
<evidence type="ECO:0000256" key="1">
    <source>
        <dbReference type="ARBA" id="ARBA00005278"/>
    </source>
</evidence>
<keyword evidence="3" id="KW-0812">Transmembrane</keyword>
<dbReference type="GO" id="GO:0009847">
    <property type="term" value="P:spore germination"/>
    <property type="evidence" value="ECO:0007669"/>
    <property type="project" value="InterPro"/>
</dbReference>
<dbReference type="Pfam" id="PF03323">
    <property type="entry name" value="GerA"/>
    <property type="match status" value="1"/>
</dbReference>
<dbReference type="RefSeq" id="WP_160799242.1">
    <property type="nucleotide sequence ID" value="NZ_WUUL01000001.1"/>
</dbReference>
<dbReference type="InterPro" id="IPR050768">
    <property type="entry name" value="UPF0353/GerABKA_families"/>
</dbReference>